<proteinExistence type="predicted"/>
<dbReference type="Proteomes" id="UP000006727">
    <property type="component" value="Chromosome 13"/>
</dbReference>
<keyword evidence="3" id="KW-1185">Reference proteome</keyword>
<name>A0A2K1JLB4_PHYPA</name>
<evidence type="ECO:0000313" key="1">
    <source>
        <dbReference type="EMBL" id="PNR42321.1"/>
    </source>
</evidence>
<reference evidence="2" key="3">
    <citation type="submission" date="2020-12" db="UniProtKB">
        <authorList>
            <consortium name="EnsemblPlants"/>
        </authorList>
    </citation>
    <scope>IDENTIFICATION</scope>
</reference>
<evidence type="ECO:0000313" key="2">
    <source>
        <dbReference type="EnsemblPlants" id="Pp3c13_8800V3.1"/>
    </source>
</evidence>
<dbReference type="Gene3D" id="1.25.40.90">
    <property type="match status" value="1"/>
</dbReference>
<reference evidence="1 3" key="1">
    <citation type="journal article" date="2008" name="Science">
        <title>The Physcomitrella genome reveals evolutionary insights into the conquest of land by plants.</title>
        <authorList>
            <person name="Rensing S."/>
            <person name="Lang D."/>
            <person name="Zimmer A."/>
            <person name="Terry A."/>
            <person name="Salamov A."/>
            <person name="Shapiro H."/>
            <person name="Nishiyama T."/>
            <person name="Perroud P.-F."/>
            <person name="Lindquist E."/>
            <person name="Kamisugi Y."/>
            <person name="Tanahashi T."/>
            <person name="Sakakibara K."/>
            <person name="Fujita T."/>
            <person name="Oishi K."/>
            <person name="Shin-I T."/>
            <person name="Kuroki Y."/>
            <person name="Toyoda A."/>
            <person name="Suzuki Y."/>
            <person name="Hashimoto A."/>
            <person name="Yamaguchi K."/>
            <person name="Sugano A."/>
            <person name="Kohara Y."/>
            <person name="Fujiyama A."/>
            <person name="Anterola A."/>
            <person name="Aoki S."/>
            <person name="Ashton N."/>
            <person name="Barbazuk W.B."/>
            <person name="Barker E."/>
            <person name="Bennetzen J."/>
            <person name="Bezanilla M."/>
            <person name="Blankenship R."/>
            <person name="Cho S.H."/>
            <person name="Dutcher S."/>
            <person name="Estelle M."/>
            <person name="Fawcett J.A."/>
            <person name="Gundlach H."/>
            <person name="Hanada K."/>
            <person name="Heyl A."/>
            <person name="Hicks K.A."/>
            <person name="Hugh J."/>
            <person name="Lohr M."/>
            <person name="Mayer K."/>
            <person name="Melkozernov A."/>
            <person name="Murata T."/>
            <person name="Nelson D."/>
            <person name="Pils B."/>
            <person name="Prigge M."/>
            <person name="Reiss B."/>
            <person name="Renner T."/>
            <person name="Rombauts S."/>
            <person name="Rushton P."/>
            <person name="Sanderfoot A."/>
            <person name="Schween G."/>
            <person name="Shiu S.-H."/>
            <person name="Stueber K."/>
            <person name="Theodoulou F.L."/>
            <person name="Tu H."/>
            <person name="Van de Peer Y."/>
            <person name="Verrier P.J."/>
            <person name="Waters E."/>
            <person name="Wood A."/>
            <person name="Yang L."/>
            <person name="Cove D."/>
            <person name="Cuming A."/>
            <person name="Hasebe M."/>
            <person name="Lucas S."/>
            <person name="Mishler D.B."/>
            <person name="Reski R."/>
            <person name="Grigoriev I."/>
            <person name="Quatrano R.S."/>
            <person name="Boore J.L."/>
        </authorList>
    </citation>
    <scope>NUCLEOTIDE SEQUENCE [LARGE SCALE GENOMIC DNA]</scope>
    <source>
        <strain evidence="2 3">cv. Gransden 2004</strain>
    </source>
</reference>
<dbReference type="EMBL" id="ABEU02000013">
    <property type="protein sequence ID" value="PNR42321.1"/>
    <property type="molecule type" value="Genomic_DNA"/>
</dbReference>
<sequence length="111" mass="12629">MGALQAQLTLDRSAILAYHALGLIKFVAGKAGKEFRRKIQRQAAAVRQLLHYKLKIVSPCKSNNMLSVVLDWSIYNYSFGEHSNCRLRKSNEKVLHDLRSLSASREVLHHL</sequence>
<dbReference type="InterPro" id="IPR008942">
    <property type="entry name" value="ENTH_VHS"/>
</dbReference>
<gene>
    <name evidence="1" type="ORF">PHYPA_017150</name>
</gene>
<reference evidence="1 3" key="2">
    <citation type="journal article" date="2018" name="Plant J.">
        <title>The Physcomitrella patens chromosome-scale assembly reveals moss genome structure and evolution.</title>
        <authorList>
            <person name="Lang D."/>
            <person name="Ullrich K.K."/>
            <person name="Murat F."/>
            <person name="Fuchs J."/>
            <person name="Jenkins J."/>
            <person name="Haas F.B."/>
            <person name="Piednoel M."/>
            <person name="Gundlach H."/>
            <person name="Van Bel M."/>
            <person name="Meyberg R."/>
            <person name="Vives C."/>
            <person name="Morata J."/>
            <person name="Symeonidi A."/>
            <person name="Hiss M."/>
            <person name="Muchero W."/>
            <person name="Kamisugi Y."/>
            <person name="Saleh O."/>
            <person name="Blanc G."/>
            <person name="Decker E.L."/>
            <person name="van Gessel N."/>
            <person name="Grimwood J."/>
            <person name="Hayes R.D."/>
            <person name="Graham S.W."/>
            <person name="Gunter L.E."/>
            <person name="McDaniel S.F."/>
            <person name="Hoernstein S.N.W."/>
            <person name="Larsson A."/>
            <person name="Li F.W."/>
            <person name="Perroud P.F."/>
            <person name="Phillips J."/>
            <person name="Ranjan P."/>
            <person name="Rokshar D.S."/>
            <person name="Rothfels C.J."/>
            <person name="Schneider L."/>
            <person name="Shu S."/>
            <person name="Stevenson D.W."/>
            <person name="Thummler F."/>
            <person name="Tillich M."/>
            <person name="Villarreal Aguilar J.C."/>
            <person name="Widiez T."/>
            <person name="Wong G.K."/>
            <person name="Wymore A."/>
            <person name="Zhang Y."/>
            <person name="Zimmer A.D."/>
            <person name="Quatrano R.S."/>
            <person name="Mayer K.F.X."/>
            <person name="Goodstein D."/>
            <person name="Casacuberta J.M."/>
            <person name="Vandepoele K."/>
            <person name="Reski R."/>
            <person name="Cuming A.C."/>
            <person name="Tuskan G.A."/>
            <person name="Maumus F."/>
            <person name="Salse J."/>
            <person name="Schmutz J."/>
            <person name="Rensing S.A."/>
        </authorList>
    </citation>
    <scope>NUCLEOTIDE SEQUENCE [LARGE SCALE GENOMIC DNA]</scope>
    <source>
        <strain evidence="2 3">cv. Gransden 2004</strain>
    </source>
</reference>
<organism evidence="1">
    <name type="scientific">Physcomitrium patens</name>
    <name type="common">Spreading-leaved earth moss</name>
    <name type="synonym">Physcomitrella patens</name>
    <dbReference type="NCBI Taxonomy" id="3218"/>
    <lineage>
        <taxon>Eukaryota</taxon>
        <taxon>Viridiplantae</taxon>
        <taxon>Streptophyta</taxon>
        <taxon>Embryophyta</taxon>
        <taxon>Bryophyta</taxon>
        <taxon>Bryophytina</taxon>
        <taxon>Bryopsida</taxon>
        <taxon>Funariidae</taxon>
        <taxon>Funariales</taxon>
        <taxon>Funariaceae</taxon>
        <taxon>Physcomitrium</taxon>
    </lineage>
</organism>
<dbReference type="EnsemblPlants" id="Pp3c13_8800V3.1">
    <property type="protein sequence ID" value="Pp3c13_8800V3.1"/>
    <property type="gene ID" value="Pp3c13_8800"/>
</dbReference>
<protein>
    <submittedName>
        <fullName evidence="1 2">Uncharacterized protein</fullName>
    </submittedName>
</protein>
<dbReference type="InParanoid" id="A0A2K1JLB4"/>
<dbReference type="AlphaFoldDB" id="A0A2K1JLB4"/>
<evidence type="ECO:0000313" key="3">
    <source>
        <dbReference type="Proteomes" id="UP000006727"/>
    </source>
</evidence>
<dbReference type="Gramene" id="Pp3c13_8800V3.1">
    <property type="protein sequence ID" value="Pp3c13_8800V3.1"/>
    <property type="gene ID" value="Pp3c13_8800"/>
</dbReference>
<accession>A0A2K1JLB4</accession>